<dbReference type="InterPro" id="IPR016059">
    <property type="entry name" value="DNA_ligase_ATP-dep_CS"/>
</dbReference>
<dbReference type="NCBIfam" id="TIGR04120">
    <property type="entry name" value="DNA_lig_bact"/>
    <property type="match status" value="1"/>
</dbReference>
<keyword evidence="17" id="KW-1185">Reference proteome</keyword>
<keyword evidence="6" id="KW-0547">Nucleotide-binding</keyword>
<evidence type="ECO:0000259" key="15">
    <source>
        <dbReference type="PROSITE" id="PS50160"/>
    </source>
</evidence>
<evidence type="ECO:0000256" key="7">
    <source>
        <dbReference type="ARBA" id="ARBA00022763"/>
    </source>
</evidence>
<dbReference type="Gene3D" id="3.30.470.30">
    <property type="entry name" value="DNA ligase/mRNA capping enzyme"/>
    <property type="match status" value="1"/>
</dbReference>
<evidence type="ECO:0000256" key="11">
    <source>
        <dbReference type="ARBA" id="ARBA00023204"/>
    </source>
</evidence>
<keyword evidence="9" id="KW-0460">Magnesium</keyword>
<dbReference type="RefSeq" id="WP_213754559.1">
    <property type="nucleotide sequence ID" value="NZ_JAHCQH010000015.1"/>
</dbReference>
<evidence type="ECO:0000256" key="1">
    <source>
        <dbReference type="ARBA" id="ARBA00012727"/>
    </source>
</evidence>
<dbReference type="EMBL" id="JAHCQH010000015">
    <property type="protein sequence ID" value="MBS9476701.1"/>
    <property type="molecule type" value="Genomic_DNA"/>
</dbReference>
<dbReference type="Gene3D" id="2.40.50.140">
    <property type="entry name" value="Nucleic acid-binding proteins"/>
    <property type="match status" value="1"/>
</dbReference>
<accession>A0ABS5R725</accession>
<dbReference type="SUPFAM" id="SSF56091">
    <property type="entry name" value="DNA ligase/mRNA capping enzyme, catalytic domain"/>
    <property type="match status" value="1"/>
</dbReference>
<dbReference type="Gene3D" id="1.10.3260.10">
    <property type="entry name" value="DNA ligase, ATP-dependent, N-terminal domain"/>
    <property type="match status" value="1"/>
</dbReference>
<dbReference type="PANTHER" id="PTHR45674:SF13">
    <property type="entry name" value="DNA LIGASE-RELATED"/>
    <property type="match status" value="1"/>
</dbReference>
<dbReference type="InterPro" id="IPR012309">
    <property type="entry name" value="DNA_ligase_ATP-dep_C"/>
</dbReference>
<evidence type="ECO:0000256" key="10">
    <source>
        <dbReference type="ARBA" id="ARBA00023172"/>
    </source>
</evidence>
<evidence type="ECO:0000256" key="6">
    <source>
        <dbReference type="ARBA" id="ARBA00022741"/>
    </source>
</evidence>
<dbReference type="Proteomes" id="UP001166585">
    <property type="component" value="Unassembled WGS sequence"/>
</dbReference>
<dbReference type="PROSITE" id="PS00697">
    <property type="entry name" value="DNA_LIGASE_A1"/>
    <property type="match status" value="1"/>
</dbReference>
<proteinExistence type="predicted"/>
<evidence type="ECO:0000256" key="12">
    <source>
        <dbReference type="ARBA" id="ARBA00023306"/>
    </source>
</evidence>
<feature type="region of interest" description="Disordered" evidence="14">
    <location>
        <begin position="111"/>
        <end position="134"/>
    </location>
</feature>
<dbReference type="PROSITE" id="PS50160">
    <property type="entry name" value="DNA_LIGASE_A3"/>
    <property type="match status" value="1"/>
</dbReference>
<evidence type="ECO:0000313" key="16">
    <source>
        <dbReference type="EMBL" id="MBS9476701.1"/>
    </source>
</evidence>
<evidence type="ECO:0000313" key="17">
    <source>
        <dbReference type="Proteomes" id="UP001166585"/>
    </source>
</evidence>
<evidence type="ECO:0000256" key="9">
    <source>
        <dbReference type="ARBA" id="ARBA00022842"/>
    </source>
</evidence>
<keyword evidence="12" id="KW-0131">Cell cycle</keyword>
<dbReference type="InterPro" id="IPR036599">
    <property type="entry name" value="DNA_ligase_N_sf"/>
</dbReference>
<dbReference type="GO" id="GO:0003910">
    <property type="term" value="F:DNA ligase (ATP) activity"/>
    <property type="evidence" value="ECO:0007669"/>
    <property type="project" value="UniProtKB-EC"/>
</dbReference>
<dbReference type="InterPro" id="IPR026333">
    <property type="entry name" value="ATP_dep_DNA_lig_pp_1105_fam"/>
</dbReference>
<evidence type="ECO:0000256" key="5">
    <source>
        <dbReference type="ARBA" id="ARBA00022723"/>
    </source>
</evidence>
<evidence type="ECO:0000256" key="3">
    <source>
        <dbReference type="ARBA" id="ARBA00022618"/>
    </source>
</evidence>
<gene>
    <name evidence="16" type="ORF">KIP89_06245</name>
</gene>
<comment type="caution">
    <text evidence="16">The sequence shown here is derived from an EMBL/GenBank/DDBJ whole genome shotgun (WGS) entry which is preliminary data.</text>
</comment>
<dbReference type="Pfam" id="PF01068">
    <property type="entry name" value="DNA_ligase_A_M"/>
    <property type="match status" value="1"/>
</dbReference>
<feature type="domain" description="ATP-dependent DNA ligase family profile" evidence="15">
    <location>
        <begin position="352"/>
        <end position="479"/>
    </location>
</feature>
<dbReference type="InterPro" id="IPR050191">
    <property type="entry name" value="ATP-dep_DNA_ligase"/>
</dbReference>
<keyword evidence="10" id="KW-0233">DNA recombination</keyword>
<reference evidence="16" key="1">
    <citation type="submission" date="2021-05" db="EMBL/GenBank/DDBJ databases">
        <authorList>
            <person name="Sun Q."/>
            <person name="Inoue M."/>
        </authorList>
    </citation>
    <scope>NUCLEOTIDE SEQUENCE</scope>
    <source>
        <strain evidence="16">VKM B-3255</strain>
    </source>
</reference>
<sequence>MNRFAALLDRLAYEPRRNGKIRLIADYFRHTPDPERGWALAALTEALSFRNAKPGLIRQLIMERTDPVLFALSYDYVGDLSETVALMWPAPPRGEGPSPHPLPHGERALEATDRAPSPPRGEGWGEGEPASPTSDVPLSAIVHAFTHMGRAEMPAVLASLLDRLDETGRWALLKLITGGLRIGVSARLAKTAVAALGARTPDEIELVWPGLAPPYEALFAWAEGHGEKPETEDPAPFRPVMLSHPIEDADFATLDPADFRAEWKWDGIRVQAVRAAGPDGRHVTRLYSRTGEDISGAFPDLAEALAFDGAVDGELLILREGRVQSFNVLQQRLNRKVVSAKLIAEFPAHIRAYDLLVEVGEDLRDLPFDARRARLAALIAAHPTEGRLDLSPLVPFATWDELASARADPAAHGAGEDAEAVEGVMLKRADTPYLPGRPKGPWWKWKRDPHSVDAVLMYAQRGHGKRSSYYSDYTFGVWTGERSGEGELVPVGKAYFGFTDAELIEIDRFVRRHTVNRFGPVREVVHTPTEGLVLEVAFEGLARSTRHRSGLAMRFPRIARLRWDKPPGEADRLETLEAMIEGGLRRAATV</sequence>
<keyword evidence="8" id="KW-0067">ATP-binding</keyword>
<evidence type="ECO:0000256" key="13">
    <source>
        <dbReference type="ARBA" id="ARBA00034003"/>
    </source>
</evidence>
<dbReference type="NCBIfam" id="NF006701">
    <property type="entry name" value="PRK09247.1"/>
    <property type="match status" value="1"/>
</dbReference>
<evidence type="ECO:0000256" key="2">
    <source>
        <dbReference type="ARBA" id="ARBA00022598"/>
    </source>
</evidence>
<evidence type="ECO:0000256" key="4">
    <source>
        <dbReference type="ARBA" id="ARBA00022705"/>
    </source>
</evidence>
<protein>
    <recommendedName>
        <fullName evidence="1">DNA ligase (ATP)</fullName>
        <ecNumber evidence="1">6.5.1.1</ecNumber>
    </recommendedName>
</protein>
<dbReference type="InterPro" id="IPR012340">
    <property type="entry name" value="NA-bd_OB-fold"/>
</dbReference>
<keyword evidence="2 16" id="KW-0436">Ligase</keyword>
<keyword evidence="3" id="KW-0132">Cell division</keyword>
<organism evidence="16 17">
    <name type="scientific">Ancylobacter radicis</name>
    <dbReference type="NCBI Taxonomy" id="2836179"/>
    <lineage>
        <taxon>Bacteria</taxon>
        <taxon>Pseudomonadati</taxon>
        <taxon>Pseudomonadota</taxon>
        <taxon>Alphaproteobacteria</taxon>
        <taxon>Hyphomicrobiales</taxon>
        <taxon>Xanthobacteraceae</taxon>
        <taxon>Ancylobacter</taxon>
    </lineage>
</organism>
<dbReference type="PANTHER" id="PTHR45674">
    <property type="entry name" value="DNA LIGASE 1/3 FAMILY MEMBER"/>
    <property type="match status" value="1"/>
</dbReference>
<dbReference type="Pfam" id="PF04679">
    <property type="entry name" value="DNA_ligase_A_C"/>
    <property type="match status" value="1"/>
</dbReference>
<evidence type="ECO:0000256" key="8">
    <source>
        <dbReference type="ARBA" id="ARBA00022840"/>
    </source>
</evidence>
<dbReference type="CDD" id="cd07972">
    <property type="entry name" value="OBF_DNA_ligase_Arch_LigB"/>
    <property type="match status" value="1"/>
</dbReference>
<dbReference type="CDD" id="cd07897">
    <property type="entry name" value="Adenylation_DNA_ligase_Bac1"/>
    <property type="match status" value="1"/>
</dbReference>
<dbReference type="SUPFAM" id="SSF50249">
    <property type="entry name" value="Nucleic acid-binding proteins"/>
    <property type="match status" value="1"/>
</dbReference>
<keyword evidence="11" id="KW-0234">DNA repair</keyword>
<name>A0ABS5R725_9HYPH</name>
<dbReference type="EC" id="6.5.1.1" evidence="1"/>
<dbReference type="InterPro" id="IPR012310">
    <property type="entry name" value="DNA_ligase_ATP-dep_cent"/>
</dbReference>
<keyword evidence="5" id="KW-0479">Metal-binding</keyword>
<evidence type="ECO:0000256" key="14">
    <source>
        <dbReference type="SAM" id="MobiDB-lite"/>
    </source>
</evidence>
<comment type="catalytic activity">
    <reaction evidence="13">
        <text>ATP + (deoxyribonucleotide)n-3'-hydroxyl + 5'-phospho-(deoxyribonucleotide)m = (deoxyribonucleotide)n+m + AMP + diphosphate.</text>
        <dbReference type="EC" id="6.5.1.1"/>
    </reaction>
</comment>
<keyword evidence="7" id="KW-0227">DNA damage</keyword>
<keyword evidence="4" id="KW-0235">DNA replication</keyword>